<organism evidence="1 2">
    <name type="scientific">Melastoma candidum</name>
    <dbReference type="NCBI Taxonomy" id="119954"/>
    <lineage>
        <taxon>Eukaryota</taxon>
        <taxon>Viridiplantae</taxon>
        <taxon>Streptophyta</taxon>
        <taxon>Embryophyta</taxon>
        <taxon>Tracheophyta</taxon>
        <taxon>Spermatophyta</taxon>
        <taxon>Magnoliopsida</taxon>
        <taxon>eudicotyledons</taxon>
        <taxon>Gunneridae</taxon>
        <taxon>Pentapetalae</taxon>
        <taxon>rosids</taxon>
        <taxon>malvids</taxon>
        <taxon>Myrtales</taxon>
        <taxon>Melastomataceae</taxon>
        <taxon>Melastomatoideae</taxon>
        <taxon>Melastomateae</taxon>
        <taxon>Melastoma</taxon>
    </lineage>
</organism>
<gene>
    <name evidence="1" type="ORF">MLD38_013962</name>
</gene>
<protein>
    <submittedName>
        <fullName evidence="1">Uncharacterized protein</fullName>
    </submittedName>
</protein>
<evidence type="ECO:0000313" key="1">
    <source>
        <dbReference type="EMBL" id="KAI4376171.1"/>
    </source>
</evidence>
<proteinExistence type="predicted"/>
<keyword evidence="2" id="KW-1185">Reference proteome</keyword>
<sequence length="127" mass="14352">MRLRHNPRGASWRCCGTSEGPWVACGEEVMLPEARLEEFRIGSQLWAMTLSHARLVVGYTRVWSVQVRPPLPEARDVLSRRELFPDTPQHDGSTWYSPGHLDTCGLAGHAQQPPLVRTLLPRSARRS</sequence>
<accession>A0ACB9RAL7</accession>
<comment type="caution">
    <text evidence="1">The sequence shown here is derived from an EMBL/GenBank/DDBJ whole genome shotgun (WGS) entry which is preliminary data.</text>
</comment>
<name>A0ACB9RAL7_9MYRT</name>
<reference evidence="2" key="1">
    <citation type="journal article" date="2023" name="Front. Plant Sci.">
        <title>Chromosomal-level genome assembly of Melastoma candidum provides insights into trichome evolution.</title>
        <authorList>
            <person name="Zhong Y."/>
            <person name="Wu W."/>
            <person name="Sun C."/>
            <person name="Zou P."/>
            <person name="Liu Y."/>
            <person name="Dai S."/>
            <person name="Zhou R."/>
        </authorList>
    </citation>
    <scope>NUCLEOTIDE SEQUENCE [LARGE SCALE GENOMIC DNA]</scope>
</reference>
<dbReference type="EMBL" id="CM042883">
    <property type="protein sequence ID" value="KAI4376171.1"/>
    <property type="molecule type" value="Genomic_DNA"/>
</dbReference>
<dbReference type="Proteomes" id="UP001057402">
    <property type="component" value="Chromosome 4"/>
</dbReference>
<evidence type="ECO:0000313" key="2">
    <source>
        <dbReference type="Proteomes" id="UP001057402"/>
    </source>
</evidence>